<reference evidence="1" key="1">
    <citation type="submission" date="2007-06" db="EMBL/GenBank/DDBJ databases">
        <authorList>
            <person name="Fulton L."/>
            <person name="Clifton S."/>
            <person name="Fulton B."/>
            <person name="Xu J."/>
            <person name="Minx P."/>
            <person name="Pepin K.H."/>
            <person name="Johnson M."/>
            <person name="Thiruvilangam P."/>
            <person name="Bhonagiri V."/>
            <person name="Nash W.E."/>
            <person name="Mardis E.R."/>
            <person name="Wilson R.K."/>
        </authorList>
    </citation>
    <scope>NUCLEOTIDE SEQUENCE [LARGE SCALE GENOMIC DNA]</scope>
    <source>
        <strain evidence="1">ATCC 8492</strain>
    </source>
</reference>
<reference evidence="1" key="2">
    <citation type="submission" date="2013-11" db="EMBL/GenBank/DDBJ databases">
        <title>Draft genome sequence of Bacteroides uniformis (ATCC 8492).</title>
        <authorList>
            <person name="Sudarsanam P."/>
            <person name="Ley R."/>
            <person name="Guruge J."/>
            <person name="Turnbaugh P.J."/>
            <person name="Mahowald M."/>
            <person name="Liep D."/>
            <person name="Gordon J."/>
        </authorList>
    </citation>
    <scope>NUCLEOTIDE SEQUENCE</scope>
    <source>
        <strain evidence="1">ATCC 8492</strain>
    </source>
</reference>
<comment type="caution">
    <text evidence="1">The sequence shown here is derived from an EMBL/GenBank/DDBJ whole genome shotgun (WGS) entry which is preliminary data.</text>
</comment>
<dbReference type="EMBL" id="AAYH02000032">
    <property type="protein sequence ID" value="EDO56058.1"/>
    <property type="molecule type" value="Genomic_DNA"/>
</dbReference>
<sequence>MLFVPYIPFLYPLGYKDRIYFRYYTHKGIKRLKEKEIISFRV</sequence>
<name>A0ABC9NH77_BACUC</name>
<protein>
    <submittedName>
        <fullName evidence="1">Uncharacterized protein</fullName>
    </submittedName>
</protein>
<gene>
    <name evidence="1" type="ORF">BACUNI_00345</name>
</gene>
<dbReference type="AlphaFoldDB" id="A0ABC9NH77"/>
<organism evidence="1 2">
    <name type="scientific">Bacteroides uniformis (strain ATCC 8492 / DSM 6597 / CCUG 4942 / CIP 103695 / JCM 5828 / KCTC 5204 / NCTC 13054 / VPI 0061)</name>
    <dbReference type="NCBI Taxonomy" id="411479"/>
    <lineage>
        <taxon>Bacteria</taxon>
        <taxon>Pseudomonadati</taxon>
        <taxon>Bacteroidota</taxon>
        <taxon>Bacteroidia</taxon>
        <taxon>Bacteroidales</taxon>
        <taxon>Bacteroidaceae</taxon>
        <taxon>Bacteroides</taxon>
    </lineage>
</organism>
<evidence type="ECO:0000313" key="1">
    <source>
        <dbReference type="EMBL" id="EDO56058.1"/>
    </source>
</evidence>
<keyword evidence="2" id="KW-1185">Reference proteome</keyword>
<proteinExistence type="predicted"/>
<evidence type="ECO:0000313" key="2">
    <source>
        <dbReference type="Proteomes" id="UP000004110"/>
    </source>
</evidence>
<dbReference type="Proteomes" id="UP000004110">
    <property type="component" value="Unassembled WGS sequence"/>
</dbReference>
<accession>A0ABC9NH77</accession>